<dbReference type="AlphaFoldDB" id="A0A1G6JVZ9"/>
<dbReference type="Proteomes" id="UP000242949">
    <property type="component" value="Unassembled WGS sequence"/>
</dbReference>
<dbReference type="InterPro" id="IPR014922">
    <property type="entry name" value="YdhG-like"/>
</dbReference>
<dbReference type="Gene3D" id="3.90.1150.200">
    <property type="match status" value="1"/>
</dbReference>
<accession>A0A1G6JVZ9</accession>
<dbReference type="OrthoDB" id="384795at2"/>
<name>A0A1G6JVZ9_9BACI</name>
<dbReference type="SUPFAM" id="SSF159888">
    <property type="entry name" value="YdhG-like"/>
    <property type="match status" value="1"/>
</dbReference>
<dbReference type="Pfam" id="PF08818">
    <property type="entry name" value="DUF1801"/>
    <property type="match status" value="1"/>
</dbReference>
<dbReference type="EMBL" id="FMYI01000005">
    <property type="protein sequence ID" value="SDC22949.1"/>
    <property type="molecule type" value="Genomic_DNA"/>
</dbReference>
<keyword evidence="3" id="KW-1185">Reference proteome</keyword>
<evidence type="ECO:0000313" key="2">
    <source>
        <dbReference type="EMBL" id="SDC22949.1"/>
    </source>
</evidence>
<organism evidence="2 3">
    <name type="scientific">Pelagirhabdus alkalitolerans</name>
    <dbReference type="NCBI Taxonomy" id="1612202"/>
    <lineage>
        <taxon>Bacteria</taxon>
        <taxon>Bacillati</taxon>
        <taxon>Bacillota</taxon>
        <taxon>Bacilli</taxon>
        <taxon>Bacillales</taxon>
        <taxon>Bacillaceae</taxon>
        <taxon>Pelagirhabdus</taxon>
    </lineage>
</organism>
<gene>
    <name evidence="2" type="ORF">SAMN05421734_105165</name>
</gene>
<evidence type="ECO:0000313" key="3">
    <source>
        <dbReference type="Proteomes" id="UP000242949"/>
    </source>
</evidence>
<feature type="domain" description="YdhG-like" evidence="1">
    <location>
        <begin position="16"/>
        <end position="111"/>
    </location>
</feature>
<reference evidence="3" key="1">
    <citation type="submission" date="2016-09" db="EMBL/GenBank/DDBJ databases">
        <authorList>
            <person name="Varghese N."/>
            <person name="Submissions S."/>
        </authorList>
    </citation>
    <scope>NUCLEOTIDE SEQUENCE [LARGE SCALE GENOMIC DNA]</scope>
    <source>
        <strain evidence="3">S5</strain>
    </source>
</reference>
<sequence length="123" mass="14672">MNTVYDFLETIEDDVQQKRVKEVLDWITRNYPKLELTIKWNQPMFLDHGTFIIGFSVAKKHLAIAPEPQAINELEDKITRAGYEYTKQLIRMPWKDSVDYELLQTIIDFNIQDKADCTTFWRK</sequence>
<dbReference type="RefSeq" id="WP_090795634.1">
    <property type="nucleotide sequence ID" value="NZ_FMYI01000005.1"/>
</dbReference>
<proteinExistence type="predicted"/>
<protein>
    <recommendedName>
        <fullName evidence="1">YdhG-like domain-containing protein</fullName>
    </recommendedName>
</protein>
<evidence type="ECO:0000259" key="1">
    <source>
        <dbReference type="Pfam" id="PF08818"/>
    </source>
</evidence>
<dbReference type="STRING" id="1612202.SAMN05421734_105165"/>